<feature type="transmembrane region" description="Helical" evidence="8">
    <location>
        <begin position="80"/>
        <end position="108"/>
    </location>
</feature>
<feature type="transmembrane region" description="Helical" evidence="8">
    <location>
        <begin position="182"/>
        <end position="202"/>
    </location>
</feature>
<evidence type="ECO:0000256" key="1">
    <source>
        <dbReference type="ARBA" id="ARBA00004141"/>
    </source>
</evidence>
<feature type="transmembrane region" description="Helical" evidence="8">
    <location>
        <begin position="214"/>
        <end position="238"/>
    </location>
</feature>
<feature type="transmembrane region" description="Helical" evidence="8">
    <location>
        <begin position="328"/>
        <end position="349"/>
    </location>
</feature>
<dbReference type="NCBIfam" id="TIGR00912">
    <property type="entry name" value="2A0309"/>
    <property type="match status" value="1"/>
</dbReference>
<comment type="similarity">
    <text evidence="2">Belongs to the amino acid-polyamine-organocation (APC) superfamily. Spore germination protein (SGP) (TC 2.A.3.9) family.</text>
</comment>
<dbReference type="Proteomes" id="UP001589776">
    <property type="component" value="Unassembled WGS sequence"/>
</dbReference>
<dbReference type="Pfam" id="PF03845">
    <property type="entry name" value="Spore_permease"/>
    <property type="match status" value="1"/>
</dbReference>
<dbReference type="EMBL" id="JBHLWN010000073">
    <property type="protein sequence ID" value="MFC0214407.1"/>
    <property type="molecule type" value="Genomic_DNA"/>
</dbReference>
<organism evidence="9 10">
    <name type="scientific">Paenibacillus chartarius</name>
    <dbReference type="NCBI Taxonomy" id="747481"/>
    <lineage>
        <taxon>Bacteria</taxon>
        <taxon>Bacillati</taxon>
        <taxon>Bacillota</taxon>
        <taxon>Bacilli</taxon>
        <taxon>Bacillales</taxon>
        <taxon>Paenibacillaceae</taxon>
        <taxon>Paenibacillus</taxon>
    </lineage>
</organism>
<protein>
    <submittedName>
        <fullName evidence="9">Endospore germination permease</fullName>
    </submittedName>
</protein>
<evidence type="ECO:0000256" key="3">
    <source>
        <dbReference type="ARBA" id="ARBA00022448"/>
    </source>
</evidence>
<keyword evidence="5 8" id="KW-0812">Transmembrane</keyword>
<feature type="transmembrane region" description="Helical" evidence="8">
    <location>
        <begin position="7"/>
        <end position="26"/>
    </location>
</feature>
<keyword evidence="7 8" id="KW-0472">Membrane</keyword>
<feature type="transmembrane region" description="Helical" evidence="8">
    <location>
        <begin position="38"/>
        <end position="59"/>
    </location>
</feature>
<name>A0ABV6DP79_9BACL</name>
<comment type="subcellular location">
    <subcellularLocation>
        <location evidence="1">Membrane</location>
        <topology evidence="1">Multi-pass membrane protein</topology>
    </subcellularLocation>
</comment>
<dbReference type="PANTHER" id="PTHR34975:SF2">
    <property type="entry name" value="SPORE GERMINATION PROTEIN A2"/>
    <property type="match status" value="1"/>
</dbReference>
<evidence type="ECO:0000256" key="5">
    <source>
        <dbReference type="ARBA" id="ARBA00022692"/>
    </source>
</evidence>
<gene>
    <name evidence="9" type="ORF">ACFFK0_18410</name>
</gene>
<evidence type="ECO:0000256" key="7">
    <source>
        <dbReference type="ARBA" id="ARBA00023136"/>
    </source>
</evidence>
<sequence length="358" mass="40008">MPNNISVFQVCSILLLSVGILNHVILIPVLLDAAGRDAVVAVGMVLALLPVWAACLTYIMKHKDQQPFRDWLQRHFGKGLSVIILAAVSVYIWLQGFVSFFDIIVWAHSTYMPHTPRFALALLALACCLFLATGGLRSIAIVSGILLPFVVLLGFFVAAFNFKHKDYSLVLPLLADGFAPVWRGSLFAASALFELVLLLFLQHRLTHRPSFADVLLMIFLLAGLTIGPLMGAISIFGIEEAVLQRYPAFEQWRVLELGKYIEHLDVFAIYQWISGVFVRLSLSLFIMADVWNAKNRRPFLLLAAGTMLLASIAPISDVRFLQFLKTVYFPFTFLLVIGLTFLFAGKTWISRWGMKGQT</sequence>
<keyword evidence="6 8" id="KW-1133">Transmembrane helix</keyword>
<keyword evidence="10" id="KW-1185">Reference proteome</keyword>
<proteinExistence type="inferred from homology"/>
<evidence type="ECO:0000313" key="9">
    <source>
        <dbReference type="EMBL" id="MFC0214407.1"/>
    </source>
</evidence>
<dbReference type="InterPro" id="IPR004761">
    <property type="entry name" value="Spore_GerAB"/>
</dbReference>
<dbReference type="RefSeq" id="WP_377471773.1">
    <property type="nucleotide sequence ID" value="NZ_JBHLWN010000073.1"/>
</dbReference>
<evidence type="ECO:0000256" key="8">
    <source>
        <dbReference type="SAM" id="Phobius"/>
    </source>
</evidence>
<accession>A0ABV6DP79</accession>
<feature type="transmembrane region" description="Helical" evidence="8">
    <location>
        <begin position="114"/>
        <end position="132"/>
    </location>
</feature>
<evidence type="ECO:0000256" key="6">
    <source>
        <dbReference type="ARBA" id="ARBA00022989"/>
    </source>
</evidence>
<keyword evidence="4" id="KW-0309">Germination</keyword>
<feature type="transmembrane region" description="Helical" evidence="8">
    <location>
        <begin position="269"/>
        <end position="287"/>
    </location>
</feature>
<feature type="transmembrane region" description="Helical" evidence="8">
    <location>
        <begin position="299"/>
        <end position="316"/>
    </location>
</feature>
<evidence type="ECO:0000313" key="10">
    <source>
        <dbReference type="Proteomes" id="UP001589776"/>
    </source>
</evidence>
<comment type="caution">
    <text evidence="9">The sequence shown here is derived from an EMBL/GenBank/DDBJ whole genome shotgun (WGS) entry which is preliminary data.</text>
</comment>
<evidence type="ECO:0000256" key="2">
    <source>
        <dbReference type="ARBA" id="ARBA00007998"/>
    </source>
</evidence>
<reference evidence="9 10" key="1">
    <citation type="submission" date="2024-09" db="EMBL/GenBank/DDBJ databases">
        <authorList>
            <person name="Sun Q."/>
            <person name="Mori K."/>
        </authorList>
    </citation>
    <scope>NUCLEOTIDE SEQUENCE [LARGE SCALE GENOMIC DNA]</scope>
    <source>
        <strain evidence="9 10">CCM 7759</strain>
    </source>
</reference>
<dbReference type="PANTHER" id="PTHR34975">
    <property type="entry name" value="SPORE GERMINATION PROTEIN A2"/>
    <property type="match status" value="1"/>
</dbReference>
<keyword evidence="3" id="KW-0813">Transport</keyword>
<feature type="transmembrane region" description="Helical" evidence="8">
    <location>
        <begin position="139"/>
        <end position="162"/>
    </location>
</feature>
<evidence type="ECO:0000256" key="4">
    <source>
        <dbReference type="ARBA" id="ARBA00022544"/>
    </source>
</evidence>